<dbReference type="Proteomes" id="UP000281738">
    <property type="component" value="Unassembled WGS sequence"/>
</dbReference>
<proteinExistence type="predicted"/>
<comment type="caution">
    <text evidence="1">The sequence shown here is derived from an EMBL/GenBank/DDBJ whole genome shotgun (WGS) entry which is preliminary data.</text>
</comment>
<name>A0A3N2CPW5_9ACTN</name>
<sequence>MNLRNLPTRLAVGAFVLHSGIEKWSGDEGTAQALHGMASGTYPVLKDLKPTTFLSALSAGEMAVGAALLAPVVSPTVAGAALTGFSGGLMGLYWNTPGLRKPGTPWPTQDGLGVSKDVWMLGIGVGLLLDGLTRGAKKSATKVLPSS</sequence>
<protein>
    <recommendedName>
        <fullName evidence="3">Membrane protein YkgB</fullName>
    </recommendedName>
</protein>
<accession>A0A3N2CPW5</accession>
<dbReference type="EMBL" id="RKHO01000001">
    <property type="protein sequence ID" value="ROR89560.1"/>
    <property type="molecule type" value="Genomic_DNA"/>
</dbReference>
<reference evidence="1 2" key="1">
    <citation type="submission" date="2018-11" db="EMBL/GenBank/DDBJ databases">
        <title>Sequencing the genomes of 1000 actinobacteria strains.</title>
        <authorList>
            <person name="Klenk H.-P."/>
        </authorList>
    </citation>
    <scope>NUCLEOTIDE SEQUENCE [LARGE SCALE GENOMIC DNA]</scope>
    <source>
        <strain evidence="1 2">DSM 12652</strain>
    </source>
</reference>
<evidence type="ECO:0000313" key="1">
    <source>
        <dbReference type="EMBL" id="ROR89560.1"/>
    </source>
</evidence>
<dbReference type="AlphaFoldDB" id="A0A3N2CPW5"/>
<dbReference type="RefSeq" id="WP_123388888.1">
    <property type="nucleotide sequence ID" value="NZ_RKHO01000001.1"/>
</dbReference>
<evidence type="ECO:0000313" key="2">
    <source>
        <dbReference type="Proteomes" id="UP000281738"/>
    </source>
</evidence>
<gene>
    <name evidence="1" type="ORF">EDD33_0386</name>
</gene>
<evidence type="ECO:0008006" key="3">
    <source>
        <dbReference type="Google" id="ProtNLM"/>
    </source>
</evidence>
<keyword evidence="2" id="KW-1185">Reference proteome</keyword>
<dbReference type="OrthoDB" id="3267263at2"/>
<organism evidence="1 2">
    <name type="scientific">Nocardioides aurantiacus</name>
    <dbReference type="NCBI Taxonomy" id="86796"/>
    <lineage>
        <taxon>Bacteria</taxon>
        <taxon>Bacillati</taxon>
        <taxon>Actinomycetota</taxon>
        <taxon>Actinomycetes</taxon>
        <taxon>Propionibacteriales</taxon>
        <taxon>Nocardioidaceae</taxon>
        <taxon>Nocardioides</taxon>
    </lineage>
</organism>